<gene>
    <name evidence="1" type="ORF">L2E82_19501</name>
</gene>
<comment type="caution">
    <text evidence="1">The sequence shown here is derived from an EMBL/GenBank/DDBJ whole genome shotgun (WGS) entry which is preliminary data.</text>
</comment>
<evidence type="ECO:0000313" key="2">
    <source>
        <dbReference type="Proteomes" id="UP001055811"/>
    </source>
</evidence>
<proteinExistence type="predicted"/>
<protein>
    <submittedName>
        <fullName evidence="1">Uncharacterized protein</fullName>
    </submittedName>
</protein>
<keyword evidence="2" id="KW-1185">Reference proteome</keyword>
<reference evidence="1 2" key="2">
    <citation type="journal article" date="2022" name="Mol. Ecol. Resour.">
        <title>The genomes of chicory, endive, great burdock and yacon provide insights into Asteraceae paleo-polyploidization history and plant inulin production.</title>
        <authorList>
            <person name="Fan W."/>
            <person name="Wang S."/>
            <person name="Wang H."/>
            <person name="Wang A."/>
            <person name="Jiang F."/>
            <person name="Liu H."/>
            <person name="Zhao H."/>
            <person name="Xu D."/>
            <person name="Zhang Y."/>
        </authorList>
    </citation>
    <scope>NUCLEOTIDE SEQUENCE [LARGE SCALE GENOMIC DNA]</scope>
    <source>
        <strain evidence="2">cv. Punajuju</strain>
        <tissue evidence="1">Leaves</tissue>
    </source>
</reference>
<dbReference type="EMBL" id="CM042011">
    <property type="protein sequence ID" value="KAI3768671.1"/>
    <property type="molecule type" value="Genomic_DNA"/>
</dbReference>
<accession>A0ACB9FD97</accession>
<sequence>MRNQLIDGPLIVTGQGLGGYLAILFTLLHLHAIDVEETKDSETTKRPLCLTFGSPLVGDEALQCAISEHPQWKSSFLNVVVKTDPVASFFKSNTPYKPFGTFLFCTETGKHTAFEDPDAILAVLDAMESLHHRNPKIHDYRKELGSIGGNVLYRGVSDMCEFNLNPFREGIALQIMEIGVSEYIPNDLIPKMEDKKAKMIKKKEKEYEPMKKLNVRKINLAYMEWYMKTTRSKGGYYDFYKNAQSIDEITRKQEIVKSQRWLNQYWKEFIEEKNRMPQKGVKLRKRWLYSGTNYRRIVEPLDIADYYKSGKTNYISNRPKHYELLEKWWNYEKDQKPNGGKTKAASLTEDSCFWAHVEEALISLSRLKNGGSGSVATDMEVFEVYVLCGIKDYSVSPDVFLDGSSLMMWWREYDTYRGSSYDSELARYMKDERYKLYQ</sequence>
<reference evidence="2" key="1">
    <citation type="journal article" date="2022" name="Mol. Ecol. Resour.">
        <title>The genomes of chicory, endive, great burdock and yacon provide insights into Asteraceae palaeo-polyploidization history and plant inulin production.</title>
        <authorList>
            <person name="Fan W."/>
            <person name="Wang S."/>
            <person name="Wang H."/>
            <person name="Wang A."/>
            <person name="Jiang F."/>
            <person name="Liu H."/>
            <person name="Zhao H."/>
            <person name="Xu D."/>
            <person name="Zhang Y."/>
        </authorList>
    </citation>
    <scope>NUCLEOTIDE SEQUENCE [LARGE SCALE GENOMIC DNA]</scope>
    <source>
        <strain evidence="2">cv. Punajuju</strain>
    </source>
</reference>
<evidence type="ECO:0000313" key="1">
    <source>
        <dbReference type="EMBL" id="KAI3768671.1"/>
    </source>
</evidence>
<organism evidence="1 2">
    <name type="scientific">Cichorium intybus</name>
    <name type="common">Chicory</name>
    <dbReference type="NCBI Taxonomy" id="13427"/>
    <lineage>
        <taxon>Eukaryota</taxon>
        <taxon>Viridiplantae</taxon>
        <taxon>Streptophyta</taxon>
        <taxon>Embryophyta</taxon>
        <taxon>Tracheophyta</taxon>
        <taxon>Spermatophyta</taxon>
        <taxon>Magnoliopsida</taxon>
        <taxon>eudicotyledons</taxon>
        <taxon>Gunneridae</taxon>
        <taxon>Pentapetalae</taxon>
        <taxon>asterids</taxon>
        <taxon>campanulids</taxon>
        <taxon>Asterales</taxon>
        <taxon>Asteraceae</taxon>
        <taxon>Cichorioideae</taxon>
        <taxon>Cichorieae</taxon>
        <taxon>Cichoriinae</taxon>
        <taxon>Cichorium</taxon>
    </lineage>
</organism>
<name>A0ACB9FD97_CICIN</name>
<dbReference type="Proteomes" id="UP001055811">
    <property type="component" value="Linkage Group LG03"/>
</dbReference>